<dbReference type="PROSITE" id="PS50932">
    <property type="entry name" value="HTH_LACI_2"/>
    <property type="match status" value="1"/>
</dbReference>
<dbReference type="SUPFAM" id="SSF47413">
    <property type="entry name" value="lambda repressor-like DNA-binding domains"/>
    <property type="match status" value="1"/>
</dbReference>
<keyword evidence="2" id="KW-0238">DNA-binding</keyword>
<dbReference type="SUPFAM" id="SSF53822">
    <property type="entry name" value="Periplasmic binding protein-like I"/>
    <property type="match status" value="1"/>
</dbReference>
<gene>
    <name evidence="5" type="ORF">GTCCBUS3UF5_10380</name>
</gene>
<dbReference type="PANTHER" id="PTHR30146">
    <property type="entry name" value="LACI-RELATED TRANSCRIPTIONAL REPRESSOR"/>
    <property type="match status" value="1"/>
</dbReference>
<evidence type="ECO:0000313" key="6">
    <source>
        <dbReference type="Proteomes" id="UP000005636"/>
    </source>
</evidence>
<accession>A0ABM5MF96</accession>
<feature type="domain" description="HTH lacI-type" evidence="4">
    <location>
        <begin position="4"/>
        <end position="60"/>
    </location>
</feature>
<dbReference type="InterPro" id="IPR000843">
    <property type="entry name" value="HTH_LacI"/>
</dbReference>
<dbReference type="CDD" id="cd01544">
    <property type="entry name" value="PBP1_GalR"/>
    <property type="match status" value="1"/>
</dbReference>
<dbReference type="Gene3D" id="1.10.260.40">
    <property type="entry name" value="lambda repressor-like DNA-binding domains"/>
    <property type="match status" value="1"/>
</dbReference>
<dbReference type="Proteomes" id="UP000005636">
    <property type="component" value="Chromosome"/>
</dbReference>
<dbReference type="PANTHER" id="PTHR30146:SF149">
    <property type="entry name" value="HTH-TYPE TRANSCRIPTIONAL REGULATOR EBGR"/>
    <property type="match status" value="1"/>
</dbReference>
<protein>
    <submittedName>
        <fullName evidence="5">HTH-type transcriptional regulator ganR</fullName>
    </submittedName>
</protein>
<keyword evidence="6" id="KW-1185">Reference proteome</keyword>
<keyword evidence="1" id="KW-0805">Transcription regulation</keyword>
<dbReference type="EMBL" id="CP003125">
    <property type="protein sequence ID" value="AEV18357.1"/>
    <property type="molecule type" value="Genomic_DNA"/>
</dbReference>
<evidence type="ECO:0000259" key="4">
    <source>
        <dbReference type="PROSITE" id="PS50932"/>
    </source>
</evidence>
<dbReference type="InterPro" id="IPR028082">
    <property type="entry name" value="Peripla_BP_I"/>
</dbReference>
<evidence type="ECO:0000313" key="5">
    <source>
        <dbReference type="EMBL" id="AEV18357.1"/>
    </source>
</evidence>
<evidence type="ECO:0000256" key="2">
    <source>
        <dbReference type="ARBA" id="ARBA00023125"/>
    </source>
</evidence>
<dbReference type="Pfam" id="PF00356">
    <property type="entry name" value="LacI"/>
    <property type="match status" value="1"/>
</dbReference>
<name>A0ABM5MF96_GEOTH</name>
<dbReference type="CDD" id="cd01392">
    <property type="entry name" value="HTH_LacI"/>
    <property type="match status" value="1"/>
</dbReference>
<dbReference type="InterPro" id="IPR046335">
    <property type="entry name" value="LacI/GalR-like_sensor"/>
</dbReference>
<keyword evidence="3" id="KW-0804">Transcription</keyword>
<evidence type="ECO:0000256" key="1">
    <source>
        <dbReference type="ARBA" id="ARBA00023015"/>
    </source>
</evidence>
<dbReference type="Pfam" id="PF13377">
    <property type="entry name" value="Peripla_BP_3"/>
    <property type="match status" value="1"/>
</dbReference>
<dbReference type="InterPro" id="IPR010982">
    <property type="entry name" value="Lambda_DNA-bd_dom_sf"/>
</dbReference>
<reference evidence="5 6" key="1">
    <citation type="submission" date="2011-11" db="EMBL/GenBank/DDBJ databases">
        <title>Complete genome sequence of thermophilic Geobacillus thermoleovorans CCB_US3_UF5.</title>
        <authorList>
            <person name="Muhd Sakaff M.K.L."/>
            <person name="Abdul Rahman A.Y."/>
            <person name="Saito J.A."/>
            <person name="Hou S."/>
            <person name="Alam M."/>
        </authorList>
    </citation>
    <scope>NUCLEOTIDE SEQUENCE [LARGE SCALE GENOMIC DNA]</scope>
    <source>
        <strain evidence="5 6">CCB_US3_UF5</strain>
    </source>
</reference>
<dbReference type="Gene3D" id="3.40.50.2300">
    <property type="match status" value="2"/>
</dbReference>
<evidence type="ECO:0000256" key="3">
    <source>
        <dbReference type="ARBA" id="ARBA00023163"/>
    </source>
</evidence>
<dbReference type="SMART" id="SM00354">
    <property type="entry name" value="HTH_LACI"/>
    <property type="match status" value="1"/>
</dbReference>
<organism evidence="5 6">
    <name type="scientific">Geobacillus thermoleovorans CCB_US3_UF5</name>
    <dbReference type="NCBI Taxonomy" id="1111068"/>
    <lineage>
        <taxon>Bacteria</taxon>
        <taxon>Bacillati</taxon>
        <taxon>Bacillota</taxon>
        <taxon>Bacilli</taxon>
        <taxon>Bacillales</taxon>
        <taxon>Anoxybacillaceae</taxon>
        <taxon>Geobacillus</taxon>
        <taxon>Geobacillus thermoleovorans group</taxon>
    </lineage>
</organism>
<sequence length="332" mass="38168">MHMATIRDIAKQAGYSISTVSRVLNNDPDLSVSEETREKIYEAAEKLNYRKKTIRKVIRNIAFLYWLTDKEELEDVYYKTMRMEIENLAKEFNLELQMYKISDGIDQIPENIEGFIAVGIFSDRELERLRSMTTNGVFIDLSPDPRCFDSVRPDLTQITERAIDFFLEKGHTDIGFIGGTYPNPNTGKDEMDSRERAFRHYMKAKGLLNEEYIFCHRGFSFDNGYELMTKAIETLGDRLPTAFFVAADPIAVGCLQALNEHRIPIPERVSVIGVNNISITKYVSPPLTTFHIDIHEICKSAIELLLERIQRKRNIVKTLLLGAELIVRKSTN</sequence>
<proteinExistence type="predicted"/>